<accession>I3PM87</accession>
<evidence type="ECO:0000313" key="3">
    <source>
        <dbReference type="EMBL" id="AFC37854.1"/>
    </source>
</evidence>
<proteinExistence type="evidence at transcript level"/>
<organism evidence="3">
    <name type="scientific">Pseudomantis albofimbriata</name>
    <dbReference type="NCBI Taxonomy" id="627833"/>
    <lineage>
        <taxon>Eukaryota</taxon>
        <taxon>Metazoa</taxon>
        <taxon>Ecdysozoa</taxon>
        <taxon>Arthropoda</taxon>
        <taxon>Hexapoda</taxon>
        <taxon>Insecta</taxon>
        <taxon>Pterygota</taxon>
        <taxon>Neoptera</taxon>
        <taxon>Polyneoptera</taxon>
        <taxon>Dictyoptera</taxon>
        <taxon>Mantodea</taxon>
        <taxon>Eumantodea</taxon>
        <taxon>Mantoidea</taxon>
        <taxon>Mantidae</taxon>
        <taxon>Hierodulinae</taxon>
        <taxon>Pseudomantis</taxon>
    </lineage>
</organism>
<feature type="chain" id="PRO_5003678378" evidence="2">
    <location>
        <begin position="23"/>
        <end position="385"/>
    </location>
</feature>
<dbReference type="AlphaFoldDB" id="I3PM87"/>
<keyword evidence="2" id="KW-0732">Signal</keyword>
<feature type="compositionally biased region" description="Basic and acidic residues" evidence="1">
    <location>
        <begin position="207"/>
        <end position="222"/>
    </location>
</feature>
<name>I3PM87_9NEOP</name>
<protein>
    <submittedName>
        <fullName evidence="3">Mantis fibroin 1</fullName>
    </submittedName>
</protein>
<reference evidence="3" key="1">
    <citation type="journal article" date="2012" name="Biomacromolecules">
        <title>Natural templates for coiled-coil biomaterials from praying mantis egg cases.</title>
        <authorList>
            <person name="Walker A.A."/>
            <person name="Weisman S."/>
            <person name="Kameda T."/>
            <person name="Sutherland T.D."/>
        </authorList>
    </citation>
    <scope>NUCLEOTIDE SEQUENCE</scope>
    <source>
        <tissue evidence="3">Primary collaterial gland</tissue>
    </source>
</reference>
<evidence type="ECO:0000256" key="1">
    <source>
        <dbReference type="SAM" id="MobiDB-lite"/>
    </source>
</evidence>
<sequence>MDSKMLCVSLLLAVFCLWYTEASPLEEKYGEKYGDMEEYQRGTEDSRAVINDHTAKVASQSARGMVNKAKTTEAAARSNEQLSKDRQYYYREYLKKADYHKKKALEYEQLSAAENAKIAYHESKQKDWETKARESDVQCRDAEAKYEQSYTRSRELKRESIIAYVQAAMHHAEASGDHMKADRAKDIARDMMRKAESLRGDASNHYQRSEEDKNKARSEKVKAHQNADNSQRHHTACRAYDQEGLKTRLSSKANMMRQIHSSLLAERSHSLAREDGLAADLSHKLAEELARMSEESGAISKINSGEERGYSNKVRQDEVKAHELAVSKRMMGAEVADNSEMISLAQAKDGSLDEGENYKLSTFYADDSTKNMLPDSRGQMSYGDE</sequence>
<evidence type="ECO:0000256" key="2">
    <source>
        <dbReference type="SAM" id="SignalP"/>
    </source>
</evidence>
<dbReference type="EMBL" id="JQ421307">
    <property type="protein sequence ID" value="AFC37854.1"/>
    <property type="molecule type" value="mRNA"/>
</dbReference>
<gene>
    <name evidence="3" type="primary">MF1</name>
</gene>
<feature type="signal peptide" evidence="2">
    <location>
        <begin position="1"/>
        <end position="22"/>
    </location>
</feature>
<feature type="region of interest" description="Disordered" evidence="1">
    <location>
        <begin position="196"/>
        <end position="235"/>
    </location>
</feature>